<feature type="compositionally biased region" description="Polar residues" evidence="5">
    <location>
        <begin position="187"/>
        <end position="203"/>
    </location>
</feature>
<keyword evidence="7" id="KW-0732">Signal</keyword>
<evidence type="ECO:0000256" key="5">
    <source>
        <dbReference type="SAM" id="MobiDB-lite"/>
    </source>
</evidence>
<protein>
    <submittedName>
        <fullName evidence="8">Uu.00g054380.m01.CDS01</fullName>
    </submittedName>
</protein>
<feature type="compositionally biased region" description="Basic and acidic residues" evidence="5">
    <location>
        <begin position="463"/>
        <end position="472"/>
    </location>
</feature>
<feature type="signal peptide" evidence="7">
    <location>
        <begin position="1"/>
        <end position="31"/>
    </location>
</feature>
<feature type="compositionally biased region" description="Low complexity" evidence="5">
    <location>
        <begin position="204"/>
        <end position="284"/>
    </location>
</feature>
<comment type="subcellular location">
    <subcellularLocation>
        <location evidence="1">Membrane</location>
        <topology evidence="1">Single-pass membrane protein</topology>
    </subcellularLocation>
</comment>
<evidence type="ECO:0000256" key="1">
    <source>
        <dbReference type="ARBA" id="ARBA00004167"/>
    </source>
</evidence>
<evidence type="ECO:0000256" key="4">
    <source>
        <dbReference type="ARBA" id="ARBA00023136"/>
    </source>
</evidence>
<gene>
    <name evidence="8" type="ORF">KHLLAP_LOCUS12891</name>
</gene>
<proteinExistence type="predicted"/>
<accession>A0AAI8YPK7</accession>
<evidence type="ECO:0000313" key="9">
    <source>
        <dbReference type="Proteomes" id="UP001295740"/>
    </source>
</evidence>
<dbReference type="GO" id="GO:0071944">
    <property type="term" value="C:cell periphery"/>
    <property type="evidence" value="ECO:0007669"/>
    <property type="project" value="UniProtKB-ARBA"/>
</dbReference>
<name>A0AAI8YPK7_9PEZI</name>
<evidence type="ECO:0000313" key="8">
    <source>
        <dbReference type="EMBL" id="CAJ2512423.1"/>
    </source>
</evidence>
<keyword evidence="3 6" id="KW-1133">Transmembrane helix</keyword>
<dbReference type="Proteomes" id="UP001295740">
    <property type="component" value="Unassembled WGS sequence"/>
</dbReference>
<dbReference type="EMBL" id="CAUWAG010000019">
    <property type="protein sequence ID" value="CAJ2512423.1"/>
    <property type="molecule type" value="Genomic_DNA"/>
</dbReference>
<evidence type="ECO:0000256" key="7">
    <source>
        <dbReference type="SAM" id="SignalP"/>
    </source>
</evidence>
<dbReference type="InterPro" id="IPR051694">
    <property type="entry name" value="Immunoregulatory_rcpt-like"/>
</dbReference>
<dbReference type="GO" id="GO:0016020">
    <property type="term" value="C:membrane"/>
    <property type="evidence" value="ECO:0007669"/>
    <property type="project" value="UniProtKB-SubCell"/>
</dbReference>
<comment type="caution">
    <text evidence="8">The sequence shown here is derived from an EMBL/GenBank/DDBJ whole genome shotgun (WGS) entry which is preliminary data.</text>
</comment>
<reference evidence="8" key="1">
    <citation type="submission" date="2023-10" db="EMBL/GenBank/DDBJ databases">
        <authorList>
            <person name="Hackl T."/>
        </authorList>
    </citation>
    <scope>NUCLEOTIDE SEQUENCE</scope>
</reference>
<keyword evidence="9" id="KW-1185">Reference proteome</keyword>
<feature type="region of interest" description="Disordered" evidence="5">
    <location>
        <begin position="317"/>
        <end position="356"/>
    </location>
</feature>
<keyword evidence="2 6" id="KW-0812">Transmembrane</keyword>
<sequence>MALSSPHNIFFRLPPATAALLLSAVFGLSDGHALPRQTKTVEFHELDVVPFPPLPTDAPLSPFELLRRQESTVCGYIGGNSDLPATCSAGSHCVLDNLNGVVGCCPNGGTCTAGVFTGCVDGNSAPQTEINPYVYTCQGANVCYQNQFAGGYSQYGCGTASDLGTTVQTSADGASTALALDHTTVSQTATPISLSEPTTIGSHSPTSTDSSSTTGATSSGASSTSSSPSTSSTSSTSTSTTSSPTPSSTESTSSTSSDPANLESSTTSPSATAAPAGDTAASSSNHTGAIVGGTVGGAAALVLLIALAVLCLRKRRKDNRQGPRPTPGAAPDTGYMSPMQSRGAAFAPLPSDDQRSPPMAYNQYSQIPYNDQWATGTTTNISSGYTMPSQSASLRYNPAHVAGMGTGLAPVAEEHTDDEPDAREIDEFSRAYSSAGIGRQSMDHRYDFNDDDDDGVDDDDVPEDRRPLRDSGGEIAGGPGSGGAGNRDSDMEAGTSVMSSPPQSQSSRGGGHRPLWQQNRQQSRNLMWL</sequence>
<feature type="region of interest" description="Disordered" evidence="5">
    <location>
        <begin position="432"/>
        <end position="529"/>
    </location>
</feature>
<feature type="chain" id="PRO_5042615050" evidence="7">
    <location>
        <begin position="32"/>
        <end position="529"/>
    </location>
</feature>
<feature type="compositionally biased region" description="Gly residues" evidence="5">
    <location>
        <begin position="474"/>
        <end position="485"/>
    </location>
</feature>
<evidence type="ECO:0000256" key="2">
    <source>
        <dbReference type="ARBA" id="ARBA00022692"/>
    </source>
</evidence>
<organism evidence="8 9">
    <name type="scientific">Anthostomella pinea</name>
    <dbReference type="NCBI Taxonomy" id="933095"/>
    <lineage>
        <taxon>Eukaryota</taxon>
        <taxon>Fungi</taxon>
        <taxon>Dikarya</taxon>
        <taxon>Ascomycota</taxon>
        <taxon>Pezizomycotina</taxon>
        <taxon>Sordariomycetes</taxon>
        <taxon>Xylariomycetidae</taxon>
        <taxon>Xylariales</taxon>
        <taxon>Xylariaceae</taxon>
        <taxon>Anthostomella</taxon>
    </lineage>
</organism>
<feature type="region of interest" description="Disordered" evidence="5">
    <location>
        <begin position="187"/>
        <end position="284"/>
    </location>
</feature>
<feature type="compositionally biased region" description="Acidic residues" evidence="5">
    <location>
        <begin position="449"/>
        <end position="462"/>
    </location>
</feature>
<dbReference type="AlphaFoldDB" id="A0AAI8YPK7"/>
<keyword evidence="4 6" id="KW-0472">Membrane</keyword>
<feature type="transmembrane region" description="Helical" evidence="6">
    <location>
        <begin position="289"/>
        <end position="312"/>
    </location>
</feature>
<evidence type="ECO:0000256" key="6">
    <source>
        <dbReference type="SAM" id="Phobius"/>
    </source>
</evidence>
<feature type="compositionally biased region" description="Polar residues" evidence="5">
    <location>
        <begin position="516"/>
        <end position="529"/>
    </location>
</feature>
<evidence type="ECO:0000256" key="3">
    <source>
        <dbReference type="ARBA" id="ARBA00022989"/>
    </source>
</evidence>
<dbReference type="PANTHER" id="PTHR15549">
    <property type="entry name" value="PAIRED IMMUNOGLOBULIN-LIKE TYPE 2 RECEPTOR"/>
    <property type="match status" value="1"/>
</dbReference>